<evidence type="ECO:0000313" key="5">
    <source>
        <dbReference type="Proteomes" id="UP000291933"/>
    </source>
</evidence>
<evidence type="ECO:0000313" key="4">
    <source>
        <dbReference type="EMBL" id="TBT95449.1"/>
    </source>
</evidence>
<feature type="domain" description="Putative metallopeptidase" evidence="3">
    <location>
        <begin position="22"/>
        <end position="277"/>
    </location>
</feature>
<dbReference type="Pfam" id="PF13203">
    <property type="entry name" value="DUF2201_N"/>
    <property type="match status" value="1"/>
</dbReference>
<protein>
    <recommendedName>
        <fullName evidence="6">Metal-dependent peptidase</fullName>
    </recommendedName>
</protein>
<dbReference type="AlphaFoldDB" id="A0A4Q9KNR2"/>
<dbReference type="InterPro" id="IPR036465">
    <property type="entry name" value="vWFA_dom_sf"/>
</dbReference>
<keyword evidence="5" id="KW-1185">Reference proteome</keyword>
<evidence type="ECO:0000256" key="1">
    <source>
        <dbReference type="SAM" id="MobiDB-lite"/>
    </source>
</evidence>
<organism evidence="4 5">
    <name type="scientific">Propioniciclava tarda</name>
    <dbReference type="NCBI Taxonomy" id="433330"/>
    <lineage>
        <taxon>Bacteria</taxon>
        <taxon>Bacillati</taxon>
        <taxon>Actinomycetota</taxon>
        <taxon>Actinomycetes</taxon>
        <taxon>Propionibacteriales</taxon>
        <taxon>Propionibacteriaceae</taxon>
        <taxon>Propioniciclava</taxon>
    </lineage>
</organism>
<dbReference type="OrthoDB" id="3837721at2"/>
<reference evidence="4 5" key="1">
    <citation type="submission" date="2019-01" db="EMBL/GenBank/DDBJ databases">
        <title>Lactibacter flavus gen. nov., sp. nov., a novel bacterium of the family Propionibacteriaceae isolated from raw milk and dairy products.</title>
        <authorList>
            <person name="Huptas C."/>
            <person name="Wenning M."/>
            <person name="Breitenwieser F."/>
            <person name="Doll E."/>
            <person name="Von Neubeck M."/>
            <person name="Busse H.-J."/>
            <person name="Scherer S."/>
        </authorList>
    </citation>
    <scope>NUCLEOTIDE SEQUENCE [LARGE SCALE GENOMIC DNA]</scope>
    <source>
        <strain evidence="4 5">DSM 22130</strain>
    </source>
</reference>
<sequence length="419" mass="44296">MTELSDAVAAAKLRLVSAGASDLPYLSKGLYALVTVPSDAVATVAADEQWRLYVNPTWASDHPIDDLAREIAHQLWHLLFDHAGRARAAGVDAANAEAWGEASDLAIVDAVGAVGAVPAWLIERARKLRLRRPDLDNQATAEQHWAKLSGAVAMPPDTEEGEPDAEARGSEGSASDGLHREWELPSEAGVGGLDAAAADLVRRSVAESLAHWADGRPGEIPGELARWVRATLNPRLPWEQLLAQATRRGLGWTSGRTHTTYTRPNRRAASVPNVALPGWRRATPSVACVIDTSGSIGDELLGRALAEVDGAIRALGVAASGMTILTCDAAVHAVRRVRRLPDDALVGGGGTDLRVALTAVDGLRPRPTLTVVFTDGLTPWPDAPPTGSAVVIALLLRPDADAPETPSWATTIECRTDLS</sequence>
<dbReference type="PANTHER" id="PTHR38730">
    <property type="entry name" value="SLL7028 PROTEIN"/>
    <property type="match status" value="1"/>
</dbReference>
<feature type="domain" description="VWA-like" evidence="2">
    <location>
        <begin position="286"/>
        <end position="409"/>
    </location>
</feature>
<dbReference type="EMBL" id="SDMR01000004">
    <property type="protein sequence ID" value="TBT95449.1"/>
    <property type="molecule type" value="Genomic_DNA"/>
</dbReference>
<dbReference type="Proteomes" id="UP000291933">
    <property type="component" value="Unassembled WGS sequence"/>
</dbReference>
<gene>
    <name evidence="4" type="ORF">ET996_04915</name>
</gene>
<dbReference type="InterPro" id="IPR018698">
    <property type="entry name" value="VWA-like_dom"/>
</dbReference>
<comment type="caution">
    <text evidence="4">The sequence shown here is derived from an EMBL/GenBank/DDBJ whole genome shotgun (WGS) entry which is preliminary data.</text>
</comment>
<dbReference type="RefSeq" id="WP_131171442.1">
    <property type="nucleotide sequence ID" value="NZ_FXTL01000004.1"/>
</dbReference>
<evidence type="ECO:0000259" key="2">
    <source>
        <dbReference type="Pfam" id="PF09967"/>
    </source>
</evidence>
<proteinExistence type="predicted"/>
<name>A0A4Q9KNR2_PROTD</name>
<evidence type="ECO:0008006" key="6">
    <source>
        <dbReference type="Google" id="ProtNLM"/>
    </source>
</evidence>
<dbReference type="InterPro" id="IPR025154">
    <property type="entry name" value="Put_metallopeptidase_dom"/>
</dbReference>
<dbReference type="Pfam" id="PF09967">
    <property type="entry name" value="DUF2201"/>
    <property type="match status" value="1"/>
</dbReference>
<feature type="region of interest" description="Disordered" evidence="1">
    <location>
        <begin position="147"/>
        <end position="178"/>
    </location>
</feature>
<evidence type="ECO:0000259" key="3">
    <source>
        <dbReference type="Pfam" id="PF13203"/>
    </source>
</evidence>
<dbReference type="PANTHER" id="PTHR38730:SF1">
    <property type="entry name" value="SLL7028 PROTEIN"/>
    <property type="match status" value="1"/>
</dbReference>
<dbReference type="SUPFAM" id="SSF53300">
    <property type="entry name" value="vWA-like"/>
    <property type="match status" value="1"/>
</dbReference>
<accession>A0A4Q9KNR2</accession>